<evidence type="ECO:0000313" key="2">
    <source>
        <dbReference type="EMBL" id="KLU04764.1"/>
    </source>
</evidence>
<feature type="region of interest" description="Disordered" evidence="1">
    <location>
        <begin position="55"/>
        <end position="122"/>
    </location>
</feature>
<gene>
    <name evidence="2" type="ORF">RISK_003032</name>
</gene>
<proteinExistence type="predicted"/>
<name>A0A0J1EGU5_RHOIS</name>
<dbReference type="AlphaFoldDB" id="A0A0J1EGU5"/>
<comment type="caution">
    <text evidence="2">The sequence shown here is derived from an EMBL/GenBank/DDBJ whole genome shotgun (WGS) entry which is preliminary data.</text>
</comment>
<feature type="compositionally biased region" description="Polar residues" evidence="1">
    <location>
        <begin position="1"/>
        <end position="15"/>
    </location>
</feature>
<evidence type="ECO:0000256" key="1">
    <source>
        <dbReference type="SAM" id="MobiDB-lite"/>
    </source>
</evidence>
<evidence type="ECO:0000313" key="3">
    <source>
        <dbReference type="Proteomes" id="UP000036367"/>
    </source>
</evidence>
<feature type="region of interest" description="Disordered" evidence="1">
    <location>
        <begin position="1"/>
        <end position="32"/>
    </location>
</feature>
<reference evidence="2" key="1">
    <citation type="submission" date="2015-05" db="EMBL/GenBank/DDBJ databases">
        <title>Permanent draft genome of Rhodopirellula islandicus K833.</title>
        <authorList>
            <person name="Kizina J."/>
            <person name="Richter M."/>
            <person name="Glockner F.O."/>
            <person name="Harder J."/>
        </authorList>
    </citation>
    <scope>NUCLEOTIDE SEQUENCE [LARGE SCALE GENOMIC DNA]</scope>
    <source>
        <strain evidence="2">K833</strain>
    </source>
</reference>
<feature type="compositionally biased region" description="Basic and acidic residues" evidence="1">
    <location>
        <begin position="62"/>
        <end position="78"/>
    </location>
</feature>
<sequence length="157" mass="17450">MGCNFNSSHHVNSATDKARQGMTHDGTIGDNCSTLSSTVRVRGCRREDAQREFKTVSTRRRRDAEHRTVLKTQAEHSKQSRSADSLAPLERSHASLRPRVSAPSRLCVNNSSPISDRRKASFPRTAPSEFLANPATWMVYNHPTNPASWSKATPSPH</sequence>
<keyword evidence="3" id="KW-1185">Reference proteome</keyword>
<organism evidence="2 3">
    <name type="scientific">Rhodopirellula islandica</name>
    <dbReference type="NCBI Taxonomy" id="595434"/>
    <lineage>
        <taxon>Bacteria</taxon>
        <taxon>Pseudomonadati</taxon>
        <taxon>Planctomycetota</taxon>
        <taxon>Planctomycetia</taxon>
        <taxon>Pirellulales</taxon>
        <taxon>Pirellulaceae</taxon>
        <taxon>Rhodopirellula</taxon>
    </lineage>
</organism>
<dbReference type="Proteomes" id="UP000036367">
    <property type="component" value="Unassembled WGS sequence"/>
</dbReference>
<dbReference type="EMBL" id="LECT01000025">
    <property type="protein sequence ID" value="KLU04764.1"/>
    <property type="molecule type" value="Genomic_DNA"/>
</dbReference>
<protein>
    <submittedName>
        <fullName evidence="2">Uncharacterized protein</fullName>
    </submittedName>
</protein>
<accession>A0A0J1EGU5</accession>
<dbReference type="PATRIC" id="fig|595434.4.peg.2890"/>